<feature type="domain" description="Cytochrome b561 bacterial/Ni-hydrogenase" evidence="8">
    <location>
        <begin position="18"/>
        <end position="216"/>
    </location>
</feature>
<feature type="transmembrane region" description="Helical" evidence="7">
    <location>
        <begin position="53"/>
        <end position="72"/>
    </location>
</feature>
<dbReference type="AlphaFoldDB" id="A0A2S6NAI8"/>
<evidence type="ECO:0000256" key="2">
    <source>
        <dbReference type="ARBA" id="ARBA00022475"/>
    </source>
</evidence>
<reference evidence="9 10" key="1">
    <citation type="journal article" date="2018" name="Arch. Microbiol.">
        <title>New insights into the metabolic potential of the phototrophic purple bacterium Rhodopila globiformis DSM 161(T) from its draft genome sequence and evidence for a vanadium-dependent nitrogenase.</title>
        <authorList>
            <person name="Imhoff J.F."/>
            <person name="Rahn T."/>
            <person name="Kunzel S."/>
            <person name="Neulinger S.C."/>
        </authorList>
    </citation>
    <scope>NUCLEOTIDE SEQUENCE [LARGE SCALE GENOMIC DNA]</scope>
    <source>
        <strain evidence="9 10">DSM 161</strain>
    </source>
</reference>
<protein>
    <recommendedName>
        <fullName evidence="8">Cytochrome b561 bacterial/Ni-hydrogenase domain-containing protein</fullName>
    </recommendedName>
</protein>
<comment type="subcellular location">
    <subcellularLocation>
        <location evidence="1">Cell membrane</location>
        <topology evidence="1">Multi-pass membrane protein</topology>
    </subcellularLocation>
</comment>
<dbReference type="GO" id="GO:0009055">
    <property type="term" value="F:electron transfer activity"/>
    <property type="evidence" value="ECO:0007669"/>
    <property type="project" value="InterPro"/>
</dbReference>
<evidence type="ECO:0000256" key="3">
    <source>
        <dbReference type="ARBA" id="ARBA00022692"/>
    </source>
</evidence>
<evidence type="ECO:0000256" key="6">
    <source>
        <dbReference type="SAM" id="MobiDB-lite"/>
    </source>
</evidence>
<dbReference type="InterPro" id="IPR051542">
    <property type="entry name" value="Hydrogenase_cytochrome"/>
</dbReference>
<dbReference type="PANTHER" id="PTHR30485">
    <property type="entry name" value="NI/FE-HYDROGENASE 1 B-TYPE CYTOCHROME SUBUNIT"/>
    <property type="match status" value="1"/>
</dbReference>
<evidence type="ECO:0000256" key="4">
    <source>
        <dbReference type="ARBA" id="ARBA00022989"/>
    </source>
</evidence>
<feature type="transmembrane region" description="Helical" evidence="7">
    <location>
        <begin position="182"/>
        <end position="204"/>
    </location>
</feature>
<dbReference type="Proteomes" id="UP000239724">
    <property type="component" value="Unassembled WGS sequence"/>
</dbReference>
<dbReference type="InterPro" id="IPR016174">
    <property type="entry name" value="Di-haem_cyt_TM"/>
</dbReference>
<dbReference type="Pfam" id="PF01292">
    <property type="entry name" value="Ni_hydr_CYTB"/>
    <property type="match status" value="1"/>
</dbReference>
<dbReference type="SUPFAM" id="SSF81342">
    <property type="entry name" value="Transmembrane di-heme cytochromes"/>
    <property type="match status" value="1"/>
</dbReference>
<dbReference type="EMBL" id="NHRY01000187">
    <property type="protein sequence ID" value="PPQ31625.1"/>
    <property type="molecule type" value="Genomic_DNA"/>
</dbReference>
<feature type="transmembrane region" description="Helical" evidence="7">
    <location>
        <begin position="21"/>
        <end position="41"/>
    </location>
</feature>
<keyword evidence="4 7" id="KW-1133">Transmembrane helix</keyword>
<keyword evidence="10" id="KW-1185">Reference proteome</keyword>
<evidence type="ECO:0000256" key="7">
    <source>
        <dbReference type="SAM" id="Phobius"/>
    </source>
</evidence>
<dbReference type="OrthoDB" id="196472at2"/>
<feature type="transmembrane region" description="Helical" evidence="7">
    <location>
        <begin position="112"/>
        <end position="133"/>
    </location>
</feature>
<evidence type="ECO:0000256" key="1">
    <source>
        <dbReference type="ARBA" id="ARBA00004651"/>
    </source>
</evidence>
<evidence type="ECO:0000256" key="5">
    <source>
        <dbReference type="ARBA" id="ARBA00023136"/>
    </source>
</evidence>
<comment type="caution">
    <text evidence="9">The sequence shown here is derived from an EMBL/GenBank/DDBJ whole genome shotgun (WGS) entry which is preliminary data.</text>
</comment>
<dbReference type="InterPro" id="IPR011577">
    <property type="entry name" value="Cyt_b561_bac/Ni-Hgenase"/>
</dbReference>
<dbReference type="GO" id="GO:0005886">
    <property type="term" value="C:plasma membrane"/>
    <property type="evidence" value="ECO:0007669"/>
    <property type="project" value="UniProtKB-SubCell"/>
</dbReference>
<gene>
    <name evidence="9" type="ORF">CCS01_17100</name>
</gene>
<keyword evidence="3 7" id="KW-0812">Transmembrane</keyword>
<dbReference type="GO" id="GO:0022904">
    <property type="term" value="P:respiratory electron transport chain"/>
    <property type="evidence" value="ECO:0007669"/>
    <property type="project" value="InterPro"/>
</dbReference>
<evidence type="ECO:0000313" key="10">
    <source>
        <dbReference type="Proteomes" id="UP000239724"/>
    </source>
</evidence>
<evidence type="ECO:0000259" key="8">
    <source>
        <dbReference type="Pfam" id="PF01292"/>
    </source>
</evidence>
<evidence type="ECO:0000313" key="9">
    <source>
        <dbReference type="EMBL" id="PPQ31625.1"/>
    </source>
</evidence>
<keyword evidence="2" id="KW-1003">Cell membrane</keyword>
<proteinExistence type="predicted"/>
<dbReference type="RefSeq" id="WP_104520037.1">
    <property type="nucleotide sequence ID" value="NZ_NHRY01000187.1"/>
</dbReference>
<accession>A0A2S6NAI8</accession>
<feature type="region of interest" description="Disordered" evidence="6">
    <location>
        <begin position="155"/>
        <end position="174"/>
    </location>
</feature>
<dbReference type="PANTHER" id="PTHR30485:SF2">
    <property type="entry name" value="BLL0597 PROTEIN"/>
    <property type="match status" value="1"/>
</dbReference>
<organism evidence="9 10">
    <name type="scientific">Rhodopila globiformis</name>
    <name type="common">Rhodopseudomonas globiformis</name>
    <dbReference type="NCBI Taxonomy" id="1071"/>
    <lineage>
        <taxon>Bacteria</taxon>
        <taxon>Pseudomonadati</taxon>
        <taxon>Pseudomonadota</taxon>
        <taxon>Alphaproteobacteria</taxon>
        <taxon>Acetobacterales</taxon>
        <taxon>Acetobacteraceae</taxon>
        <taxon>Rhodopila</taxon>
    </lineage>
</organism>
<sequence length="222" mass="23449">MAISHAVSRSARTPQVLVWDPLVRWGHWLLVLAFAVAYLSAEEEAGGPGAWHVWSGYVVGCLVVVRVLWGFIGSSHARFRDFVYGPGQVVRYLADMLTGHPRRYLGHSPAGGAMAVALLACLAGTVATGLIAYGEEGNGPLAGIASVVTTSAHADEDAGSASASSQREPKQEEGAIEEVHDVLANLTLTLVAFHILGVIGSSIVHRENLVAAMVHGRKRPEA</sequence>
<keyword evidence="5 7" id="KW-0472">Membrane</keyword>
<name>A0A2S6NAI8_RHOGL</name>
<dbReference type="Gene3D" id="1.20.950.20">
    <property type="entry name" value="Transmembrane di-heme cytochromes, Chain C"/>
    <property type="match status" value="1"/>
</dbReference>
<dbReference type="GO" id="GO:0020037">
    <property type="term" value="F:heme binding"/>
    <property type="evidence" value="ECO:0007669"/>
    <property type="project" value="TreeGrafter"/>
</dbReference>